<proteinExistence type="predicted"/>
<dbReference type="PANTHER" id="PTHR43617">
    <property type="entry name" value="L-AMINO ACID N-ACETYLTRANSFERASE"/>
    <property type="match status" value="1"/>
</dbReference>
<dbReference type="GO" id="GO:0016747">
    <property type="term" value="F:acyltransferase activity, transferring groups other than amino-acyl groups"/>
    <property type="evidence" value="ECO:0007669"/>
    <property type="project" value="InterPro"/>
</dbReference>
<dbReference type="Pfam" id="PF00583">
    <property type="entry name" value="Acetyltransf_1"/>
    <property type="match status" value="1"/>
</dbReference>
<dbReference type="EMBL" id="DLUI01000139">
    <property type="protein sequence ID" value="DAB37738.1"/>
    <property type="molecule type" value="Genomic_DNA"/>
</dbReference>
<evidence type="ECO:0000313" key="2">
    <source>
        <dbReference type="EMBL" id="DAB37738.1"/>
    </source>
</evidence>
<evidence type="ECO:0000313" key="3">
    <source>
        <dbReference type="Proteomes" id="UP000228859"/>
    </source>
</evidence>
<dbReference type="PROSITE" id="PS51186">
    <property type="entry name" value="GNAT"/>
    <property type="match status" value="1"/>
</dbReference>
<dbReference type="Gene3D" id="3.40.630.30">
    <property type="match status" value="1"/>
</dbReference>
<dbReference type="CDD" id="cd04301">
    <property type="entry name" value="NAT_SF"/>
    <property type="match status" value="1"/>
</dbReference>
<dbReference type="AlphaFoldDB" id="A0A2D3WBD9"/>
<dbReference type="PANTHER" id="PTHR43617:SF9">
    <property type="entry name" value="GNAT FAMILY ACETYLTRANSFERASE"/>
    <property type="match status" value="1"/>
</dbReference>
<dbReference type="InterPro" id="IPR016181">
    <property type="entry name" value="Acyl_CoA_acyltransferase"/>
</dbReference>
<dbReference type="InterPro" id="IPR050276">
    <property type="entry name" value="MshD_Acetyltransferase"/>
</dbReference>
<feature type="domain" description="N-acetyltransferase" evidence="1">
    <location>
        <begin position="1"/>
        <end position="158"/>
    </location>
</feature>
<dbReference type="RefSeq" id="WP_299804938.1">
    <property type="nucleotide sequence ID" value="NZ_DLUI01000139.1"/>
</dbReference>
<dbReference type="InterPro" id="IPR000182">
    <property type="entry name" value="GNAT_dom"/>
</dbReference>
<name>A0A2D3WBD9_9BACT</name>
<dbReference type="SUPFAM" id="SSF55729">
    <property type="entry name" value="Acyl-CoA N-acyltransferases (Nat)"/>
    <property type="match status" value="1"/>
</dbReference>
<comment type="caution">
    <text evidence="2">The sequence shown here is derived from an EMBL/GenBank/DDBJ whole genome shotgun (WGS) entry which is preliminary data.</text>
</comment>
<keyword evidence="2" id="KW-0808">Transferase</keyword>
<dbReference type="Proteomes" id="UP000228859">
    <property type="component" value="Unassembled WGS sequence"/>
</dbReference>
<evidence type="ECO:0000259" key="1">
    <source>
        <dbReference type="PROSITE" id="PS51186"/>
    </source>
</evidence>
<protein>
    <submittedName>
        <fullName evidence="2">GNAT family N-acetyltransferase</fullName>
    </submittedName>
</protein>
<organism evidence="2 3">
    <name type="scientific">Sulfuricurvum kujiense</name>
    <dbReference type="NCBI Taxonomy" id="148813"/>
    <lineage>
        <taxon>Bacteria</taxon>
        <taxon>Pseudomonadati</taxon>
        <taxon>Campylobacterota</taxon>
        <taxon>Epsilonproteobacteria</taxon>
        <taxon>Campylobacterales</taxon>
        <taxon>Sulfurimonadaceae</taxon>
        <taxon>Sulfuricurvum</taxon>
    </lineage>
</organism>
<gene>
    <name evidence="2" type="ORF">CFH83_09640</name>
</gene>
<sequence length="173" mass="19517">MIFRHATYNDIPTLTSLLNRSYRGDSSRTGWTTEADLLSGKRIDETGILKLLNDPDSLILIAQSEESILATIHAHHETENVHFGLFAVEPSLQGGGIGKELLAYAESEAIRKWGVTSAIMEVITHRIELIEYYERRGYVRSGKRIAFPKSDLWDQKVDSLELSELSKRLDTIS</sequence>
<reference evidence="2 3" key="1">
    <citation type="journal article" date="2017" name="Front. Microbiol.">
        <title>Comparative Genomic Analysis of the Class Epsilonproteobacteria and Proposed Reclassification to Epsilonbacteraeota (phyl. nov.).</title>
        <authorList>
            <person name="Waite D.W."/>
            <person name="Vanwonterghem I."/>
            <person name="Rinke C."/>
            <person name="Parks D.H."/>
            <person name="Zhang Y."/>
            <person name="Takai K."/>
            <person name="Sievert S.M."/>
            <person name="Simon J."/>
            <person name="Campbell B.J."/>
            <person name="Hanson T.E."/>
            <person name="Woyke T."/>
            <person name="Klotz M.G."/>
            <person name="Hugenholtz P."/>
        </authorList>
    </citation>
    <scope>NUCLEOTIDE SEQUENCE [LARGE SCALE GENOMIC DNA]</scope>
    <source>
        <strain evidence="2">UBA12443</strain>
    </source>
</reference>
<accession>A0A2D3WBD9</accession>